<keyword evidence="3" id="KW-1185">Reference proteome</keyword>
<dbReference type="CDD" id="cd10442">
    <property type="entry name" value="GIY-YIG_PLEs"/>
    <property type="match status" value="1"/>
</dbReference>
<dbReference type="InterPro" id="IPR058912">
    <property type="entry name" value="HTH_animal"/>
</dbReference>
<dbReference type="PANTHER" id="PTHR47331">
    <property type="entry name" value="PHD-TYPE DOMAIN-CONTAINING PROTEIN"/>
    <property type="match status" value="1"/>
</dbReference>
<gene>
    <name evidence="2" type="ORF">ALC57_07763</name>
</gene>
<dbReference type="PANTHER" id="PTHR47331:SF5">
    <property type="entry name" value="RIBONUCLEASE H"/>
    <property type="match status" value="1"/>
</dbReference>
<organism evidence="2 3">
    <name type="scientific">Trachymyrmex cornetzi</name>
    <dbReference type="NCBI Taxonomy" id="471704"/>
    <lineage>
        <taxon>Eukaryota</taxon>
        <taxon>Metazoa</taxon>
        <taxon>Ecdysozoa</taxon>
        <taxon>Arthropoda</taxon>
        <taxon>Hexapoda</taxon>
        <taxon>Insecta</taxon>
        <taxon>Pterygota</taxon>
        <taxon>Neoptera</taxon>
        <taxon>Endopterygota</taxon>
        <taxon>Hymenoptera</taxon>
        <taxon>Apocrita</taxon>
        <taxon>Aculeata</taxon>
        <taxon>Formicoidea</taxon>
        <taxon>Formicidae</taxon>
        <taxon>Myrmicinae</taxon>
        <taxon>Trachymyrmex</taxon>
    </lineage>
</organism>
<feature type="domain" description="Helix-turn-helix" evidence="1">
    <location>
        <begin position="410"/>
        <end position="469"/>
    </location>
</feature>
<dbReference type="EMBL" id="KQ979657">
    <property type="protein sequence ID" value="KYN19992.1"/>
    <property type="molecule type" value="Genomic_DNA"/>
</dbReference>
<dbReference type="STRING" id="471704.A0A195E516"/>
<dbReference type="Proteomes" id="UP000078492">
    <property type="component" value="Unassembled WGS sequence"/>
</dbReference>
<dbReference type="GO" id="GO:0003676">
    <property type="term" value="F:nucleic acid binding"/>
    <property type="evidence" value="ECO:0007669"/>
    <property type="project" value="InterPro"/>
</dbReference>
<name>A0A195E516_9HYME</name>
<dbReference type="Gene3D" id="3.40.1440.10">
    <property type="entry name" value="GIY-YIG endonuclease"/>
    <property type="match status" value="1"/>
</dbReference>
<dbReference type="InterPro" id="IPR036397">
    <property type="entry name" value="RNaseH_sf"/>
</dbReference>
<evidence type="ECO:0000313" key="2">
    <source>
        <dbReference type="EMBL" id="KYN19992.1"/>
    </source>
</evidence>
<dbReference type="SUPFAM" id="SSF56672">
    <property type="entry name" value="DNA/RNA polymerases"/>
    <property type="match status" value="1"/>
</dbReference>
<sequence>MNKTRGLVHIHLQPHFKSNVRIVVTAHILNKLTTSIPSRKSDYGSWSHLENLQIADPHFSSPGSIDMILGAEIYSQIIEEGIIKERPDAPIAQLCLIGSYPDSLSGDPQYWKHDNGVYQERVNGRYIVKLPFKLPPENLGNSKHKTMRLMTKLNNRFKIDAKYAQAYAKFLREYETLEHMSMIPPSQLKPSISFYLPYHGVWKETSVTTKLRVVFNGSSKPDYGFWILNELLYTGPKLQTELFNVLLWCRQFHHVFTSDVEKMYIQIKVHPDHWDFQRILWMVSQIKSTLVSLLAKDGILWKFNPPCAPHFGGKWEAGVKSVKYHLHRVLGESLLTYEELSTLLIQVEAILFPNNKINYILDVFNSYNDRVKFTCDQNYDGSINFLDVIVKVEEGYIKIDYYKKPTDFGRYLTFYSNHPLDHKRGVIIGLLDRIILLSHPEFHNKNIETMINTLLNNGYPLDLIFITINKRIKSLSRKNLYKNFKIAYKPMNKLNSIIKTGKDKFNKMELCNVVYKINCLSCESSYVGQTKRKVRTRVKEHKSNTTSSISLHSVVAQHQVNFNHKFNWDDIEILDTEPFFNKRLTSEMIFIKKQIHSINKQNDTEKLPESYFPLLKISSFT</sequence>
<protein>
    <recommendedName>
        <fullName evidence="1">Helix-turn-helix domain-containing protein</fullName>
    </recommendedName>
</protein>
<dbReference type="AlphaFoldDB" id="A0A195E516"/>
<evidence type="ECO:0000313" key="3">
    <source>
        <dbReference type="Proteomes" id="UP000078492"/>
    </source>
</evidence>
<dbReference type="InterPro" id="IPR035901">
    <property type="entry name" value="GIY-YIG_endonuc_sf"/>
</dbReference>
<dbReference type="Pfam" id="PF26215">
    <property type="entry name" value="HTH_animal"/>
    <property type="match status" value="1"/>
</dbReference>
<dbReference type="InterPro" id="IPR043502">
    <property type="entry name" value="DNA/RNA_pol_sf"/>
</dbReference>
<dbReference type="GO" id="GO:0071897">
    <property type="term" value="P:DNA biosynthetic process"/>
    <property type="evidence" value="ECO:0007669"/>
    <property type="project" value="UniProtKB-ARBA"/>
</dbReference>
<dbReference type="Gene3D" id="3.30.420.10">
    <property type="entry name" value="Ribonuclease H-like superfamily/Ribonuclease H"/>
    <property type="match status" value="1"/>
</dbReference>
<reference evidence="2 3" key="1">
    <citation type="submission" date="2015-09" db="EMBL/GenBank/DDBJ databases">
        <title>Trachymyrmex cornetzi WGS genome.</title>
        <authorList>
            <person name="Nygaard S."/>
            <person name="Hu H."/>
            <person name="Boomsma J."/>
            <person name="Zhang G."/>
        </authorList>
    </citation>
    <scope>NUCLEOTIDE SEQUENCE [LARGE SCALE GENOMIC DNA]</scope>
    <source>
        <strain evidence="2">Tcor2-1</strain>
        <tissue evidence="2">Whole body</tissue>
    </source>
</reference>
<proteinExistence type="predicted"/>
<accession>A0A195E516</accession>
<evidence type="ECO:0000259" key="1">
    <source>
        <dbReference type="Pfam" id="PF26215"/>
    </source>
</evidence>